<feature type="domain" description="Aminotransferase class I/classII large" evidence="13">
    <location>
        <begin position="32"/>
        <end position="373"/>
    </location>
</feature>
<dbReference type="EMBL" id="CP000850">
    <property type="protein sequence ID" value="ABV97415.1"/>
    <property type="molecule type" value="Genomic_DNA"/>
</dbReference>
<proteinExistence type="inferred from homology"/>
<dbReference type="eggNOG" id="COG0156">
    <property type="taxonomic scope" value="Bacteria"/>
</dbReference>
<dbReference type="Pfam" id="PF00155">
    <property type="entry name" value="Aminotran_1_2"/>
    <property type="match status" value="1"/>
</dbReference>
<dbReference type="Gene3D" id="3.40.640.10">
    <property type="entry name" value="Type I PLP-dependent aspartate aminotransferase-like (Major domain)"/>
    <property type="match status" value="1"/>
</dbReference>
<dbReference type="InterPro" id="IPR050087">
    <property type="entry name" value="AON_synthase_class-II"/>
</dbReference>
<dbReference type="InterPro" id="IPR015421">
    <property type="entry name" value="PyrdxlP-dep_Trfase_major"/>
</dbReference>
<dbReference type="EC" id="2.3.1.47" evidence="5"/>
<dbReference type="InterPro" id="IPR004839">
    <property type="entry name" value="Aminotransferase_I/II_large"/>
</dbReference>
<dbReference type="PANTHER" id="PTHR13693:SF100">
    <property type="entry name" value="8-AMINO-7-OXONONANOATE SYNTHASE"/>
    <property type="match status" value="1"/>
</dbReference>
<evidence type="ECO:0000256" key="10">
    <source>
        <dbReference type="ARBA" id="ARBA00033381"/>
    </source>
</evidence>
<evidence type="ECO:0000256" key="8">
    <source>
        <dbReference type="ARBA" id="ARBA00022898"/>
    </source>
</evidence>
<keyword evidence="14" id="KW-0012">Acyltransferase</keyword>
<accession>A8LUR2</accession>
<evidence type="ECO:0000313" key="14">
    <source>
        <dbReference type="EMBL" id="ABV97415.1"/>
    </source>
</evidence>
<dbReference type="HOGENOM" id="CLU_015846_11_2_11"/>
<keyword evidence="7" id="KW-0093">Biotin biosynthesis</keyword>
<gene>
    <name evidence="14" type="ordered locus">Sare_1519</name>
</gene>
<evidence type="ECO:0000256" key="3">
    <source>
        <dbReference type="ARBA" id="ARBA00010008"/>
    </source>
</evidence>
<reference evidence="14" key="1">
    <citation type="submission" date="2007-10" db="EMBL/GenBank/DDBJ databases">
        <title>Complete sequence of Salinispora arenicola CNS-205.</title>
        <authorList>
            <consortium name="US DOE Joint Genome Institute"/>
            <person name="Copeland A."/>
            <person name="Lucas S."/>
            <person name="Lapidus A."/>
            <person name="Barry K."/>
            <person name="Glavina del Rio T."/>
            <person name="Dalin E."/>
            <person name="Tice H."/>
            <person name="Pitluck S."/>
            <person name="Foster B."/>
            <person name="Schmutz J."/>
            <person name="Larimer F."/>
            <person name="Land M."/>
            <person name="Hauser L."/>
            <person name="Kyrpides N."/>
            <person name="Ivanova N."/>
            <person name="Jensen P.R."/>
            <person name="Moore B.S."/>
            <person name="Penn K."/>
            <person name="Jenkins C."/>
            <person name="Udwary D."/>
            <person name="Xiang L."/>
            <person name="Gontang E."/>
            <person name="Richardson P."/>
        </authorList>
    </citation>
    <scope>NUCLEOTIDE SEQUENCE [LARGE SCALE GENOMIC DNA]</scope>
    <source>
        <strain evidence="14">CNS-205</strain>
    </source>
</reference>
<dbReference type="PANTHER" id="PTHR13693">
    <property type="entry name" value="CLASS II AMINOTRANSFERASE/8-AMINO-7-OXONONANOATE SYNTHASE"/>
    <property type="match status" value="1"/>
</dbReference>
<evidence type="ECO:0000256" key="5">
    <source>
        <dbReference type="ARBA" id="ARBA00013187"/>
    </source>
</evidence>
<evidence type="ECO:0000256" key="9">
    <source>
        <dbReference type="ARBA" id="ARBA00032610"/>
    </source>
</evidence>
<dbReference type="PROSITE" id="PS00599">
    <property type="entry name" value="AA_TRANSFER_CLASS_2"/>
    <property type="match status" value="1"/>
</dbReference>
<evidence type="ECO:0000256" key="11">
    <source>
        <dbReference type="ARBA" id="ARBA00047715"/>
    </source>
</evidence>
<dbReference type="KEGG" id="saq:Sare_1519"/>
<keyword evidence="8 12" id="KW-0663">Pyridoxal phosphate</keyword>
<evidence type="ECO:0000256" key="6">
    <source>
        <dbReference type="ARBA" id="ARBA00022679"/>
    </source>
</evidence>
<comment type="cofactor">
    <cofactor evidence="1 12">
        <name>pyridoxal 5'-phosphate</name>
        <dbReference type="ChEBI" id="CHEBI:597326"/>
    </cofactor>
</comment>
<protein>
    <recommendedName>
        <fullName evidence="5">8-amino-7-oxononanoate synthase</fullName>
        <ecNumber evidence="5">2.3.1.47</ecNumber>
    </recommendedName>
    <alternativeName>
        <fullName evidence="9">7-keto-8-amino-pelargonic acid synthase</fullName>
    </alternativeName>
    <alternativeName>
        <fullName evidence="10">8-amino-7-ketopelargonate synthase</fullName>
    </alternativeName>
</protein>
<evidence type="ECO:0000256" key="4">
    <source>
        <dbReference type="ARBA" id="ARBA00011738"/>
    </source>
</evidence>
<keyword evidence="6 14" id="KW-0808">Transferase</keyword>
<dbReference type="STRING" id="391037.Sare_1519"/>
<dbReference type="GO" id="GO:0009102">
    <property type="term" value="P:biotin biosynthetic process"/>
    <property type="evidence" value="ECO:0007669"/>
    <property type="project" value="UniProtKB-KW"/>
</dbReference>
<comment type="similarity">
    <text evidence="3">Belongs to the class-II pyridoxal-phosphate-dependent aminotransferase family. BioF subfamily.</text>
</comment>
<dbReference type="AlphaFoldDB" id="A8LUR2"/>
<evidence type="ECO:0000256" key="2">
    <source>
        <dbReference type="ARBA" id="ARBA00004746"/>
    </source>
</evidence>
<evidence type="ECO:0000259" key="13">
    <source>
        <dbReference type="Pfam" id="PF00155"/>
    </source>
</evidence>
<dbReference type="SUPFAM" id="SSF53383">
    <property type="entry name" value="PLP-dependent transferases"/>
    <property type="match status" value="1"/>
</dbReference>
<organism evidence="14">
    <name type="scientific">Salinispora arenicola (strain CNS-205)</name>
    <dbReference type="NCBI Taxonomy" id="391037"/>
    <lineage>
        <taxon>Bacteria</taxon>
        <taxon>Bacillati</taxon>
        <taxon>Actinomycetota</taxon>
        <taxon>Actinomycetes</taxon>
        <taxon>Micromonosporales</taxon>
        <taxon>Micromonosporaceae</taxon>
        <taxon>Salinispora</taxon>
    </lineage>
</organism>
<name>A8LUR2_SALAI</name>
<evidence type="ECO:0000256" key="1">
    <source>
        <dbReference type="ARBA" id="ARBA00001933"/>
    </source>
</evidence>
<dbReference type="InterPro" id="IPR015424">
    <property type="entry name" value="PyrdxlP-dep_Trfase"/>
</dbReference>
<dbReference type="GO" id="GO:0008710">
    <property type="term" value="F:8-amino-7-oxononanoate synthase activity"/>
    <property type="evidence" value="ECO:0007669"/>
    <property type="project" value="UniProtKB-EC"/>
</dbReference>
<dbReference type="PATRIC" id="fig|391037.6.peg.1548"/>
<dbReference type="InterPro" id="IPR001917">
    <property type="entry name" value="Aminotrans_II_pyridoxalP_BS"/>
</dbReference>
<comment type="catalytic activity">
    <reaction evidence="11">
        <text>6-carboxyhexanoyl-[ACP] + L-alanine + H(+) = (8S)-8-amino-7-oxononanoate + holo-[ACP] + CO2</text>
        <dbReference type="Rhea" id="RHEA:42288"/>
        <dbReference type="Rhea" id="RHEA-COMP:9685"/>
        <dbReference type="Rhea" id="RHEA-COMP:9955"/>
        <dbReference type="ChEBI" id="CHEBI:15378"/>
        <dbReference type="ChEBI" id="CHEBI:16526"/>
        <dbReference type="ChEBI" id="CHEBI:57972"/>
        <dbReference type="ChEBI" id="CHEBI:64479"/>
        <dbReference type="ChEBI" id="CHEBI:78846"/>
        <dbReference type="ChEBI" id="CHEBI:149468"/>
        <dbReference type="EC" id="2.3.1.47"/>
    </reaction>
</comment>
<evidence type="ECO:0000256" key="12">
    <source>
        <dbReference type="RuleBase" id="RU003693"/>
    </source>
</evidence>
<dbReference type="InterPro" id="IPR015422">
    <property type="entry name" value="PyrdxlP-dep_Trfase_small"/>
</dbReference>
<comment type="subunit">
    <text evidence="4">Homodimer.</text>
</comment>
<dbReference type="Gene3D" id="3.90.1150.10">
    <property type="entry name" value="Aspartate Aminotransferase, domain 1"/>
    <property type="match status" value="1"/>
</dbReference>
<dbReference type="OrthoDB" id="9807157at2"/>
<dbReference type="GO" id="GO:0030170">
    <property type="term" value="F:pyridoxal phosphate binding"/>
    <property type="evidence" value="ECO:0007669"/>
    <property type="project" value="InterPro"/>
</dbReference>
<comment type="pathway">
    <text evidence="2">Cofactor biosynthesis; biotin biosynthesis.</text>
</comment>
<evidence type="ECO:0000256" key="7">
    <source>
        <dbReference type="ARBA" id="ARBA00022756"/>
    </source>
</evidence>
<sequence>MSDWLAALDRRAELRAKAGLTRTLRPRAADDDVVDLAGNDYLGLSAHPAVTAAATAALAGYGLGSTGSRLVRGSTTVHHDLEEDLAGWLGAERALVFSSGYLANVGAIRGLVQPRTLLVSDAHNHASLIDGCRISGAETMVTPHADVDAVRAALAAAPNRPAVVVTESVFSVDGDVAPLAELHAVTRAHGALLLVDDAHGLGVIGPGGAGGVTAAGLAGELDVIVTATLSKALGGAGGVVAGPAEFVRHLVETGRTFVFDTAPPPAVAAGVRAAVGLAWAGDQLRAELGDRVALAVRRLRAAGLTGSVPEGAVVSVTAPGPEAATAWAADCRDRGVAVGCFRPPSTPDSRSRLRLTVNVGVPRADFEWALEVIVECAP</sequence>